<evidence type="ECO:0000256" key="8">
    <source>
        <dbReference type="SAM" id="MobiDB-lite"/>
    </source>
</evidence>
<dbReference type="SUPFAM" id="SSF56112">
    <property type="entry name" value="Protein kinase-like (PK-like)"/>
    <property type="match status" value="1"/>
</dbReference>
<evidence type="ECO:0000313" key="11">
    <source>
        <dbReference type="Proteomes" id="UP000023152"/>
    </source>
</evidence>
<accession>X6NP19</accession>
<dbReference type="Gene3D" id="1.10.510.10">
    <property type="entry name" value="Transferase(Phosphotransferase) domain 1"/>
    <property type="match status" value="1"/>
</dbReference>
<evidence type="ECO:0000256" key="4">
    <source>
        <dbReference type="ARBA" id="ARBA00022840"/>
    </source>
</evidence>
<dbReference type="PROSITE" id="PS00108">
    <property type="entry name" value="PROTEIN_KINASE_ST"/>
    <property type="match status" value="1"/>
</dbReference>
<dbReference type="Pfam" id="PF00069">
    <property type="entry name" value="Pkinase"/>
    <property type="match status" value="1"/>
</dbReference>
<dbReference type="OrthoDB" id="5337378at2759"/>
<evidence type="ECO:0000256" key="2">
    <source>
        <dbReference type="ARBA" id="ARBA00022741"/>
    </source>
</evidence>
<gene>
    <name evidence="10" type="ORF">RFI_10013</name>
</gene>
<dbReference type="InterPro" id="IPR000719">
    <property type="entry name" value="Prot_kinase_dom"/>
</dbReference>
<dbReference type="Gene3D" id="3.30.200.20">
    <property type="entry name" value="Phosphorylase Kinase, domain 1"/>
    <property type="match status" value="1"/>
</dbReference>
<keyword evidence="3" id="KW-0418">Kinase</keyword>
<dbReference type="EMBL" id="ASPP01007452">
    <property type="protein sequence ID" value="ETO27117.1"/>
    <property type="molecule type" value="Genomic_DNA"/>
</dbReference>
<protein>
    <recommendedName>
        <fullName evidence="9">Protein kinase domain-containing protein</fullName>
    </recommendedName>
</protein>
<evidence type="ECO:0000256" key="3">
    <source>
        <dbReference type="ARBA" id="ARBA00022777"/>
    </source>
</evidence>
<feature type="compositionally biased region" description="Basic and acidic residues" evidence="8">
    <location>
        <begin position="622"/>
        <end position="634"/>
    </location>
</feature>
<dbReference type="InterPro" id="IPR008271">
    <property type="entry name" value="Ser/Thr_kinase_AS"/>
</dbReference>
<dbReference type="GO" id="GO:0004672">
    <property type="term" value="F:protein kinase activity"/>
    <property type="evidence" value="ECO:0007669"/>
    <property type="project" value="InterPro"/>
</dbReference>
<evidence type="ECO:0000313" key="10">
    <source>
        <dbReference type="EMBL" id="ETO27117.1"/>
    </source>
</evidence>
<dbReference type="SMART" id="SM00220">
    <property type="entry name" value="S_TKc"/>
    <property type="match status" value="1"/>
</dbReference>
<proteinExistence type="inferred from homology"/>
<keyword evidence="11" id="KW-1185">Reference proteome</keyword>
<dbReference type="PROSITE" id="PS00107">
    <property type="entry name" value="PROTEIN_KINASE_ATP"/>
    <property type="match status" value="1"/>
</dbReference>
<evidence type="ECO:0000256" key="7">
    <source>
        <dbReference type="PROSITE-ProRule" id="PRU10141"/>
    </source>
</evidence>
<name>X6NP19_RETFI</name>
<dbReference type="OMA" id="VEYHETW"/>
<keyword evidence="5" id="KW-0652">Protein synthesis inhibitor</keyword>
<feature type="region of interest" description="Disordered" evidence="8">
    <location>
        <begin position="622"/>
        <end position="647"/>
    </location>
</feature>
<evidence type="ECO:0000256" key="5">
    <source>
        <dbReference type="ARBA" id="ARBA00023193"/>
    </source>
</evidence>
<keyword evidence="1" id="KW-0808">Transferase</keyword>
<dbReference type="InterPro" id="IPR050339">
    <property type="entry name" value="CC_SR_Kinase"/>
</dbReference>
<dbReference type="AlphaFoldDB" id="X6NP19"/>
<dbReference type="GO" id="GO:0005737">
    <property type="term" value="C:cytoplasm"/>
    <property type="evidence" value="ECO:0007669"/>
    <property type="project" value="TreeGrafter"/>
</dbReference>
<feature type="binding site" evidence="7">
    <location>
        <position position="142"/>
    </location>
    <ligand>
        <name>ATP</name>
        <dbReference type="ChEBI" id="CHEBI:30616"/>
    </ligand>
</feature>
<evidence type="ECO:0000259" key="9">
    <source>
        <dbReference type="PROSITE" id="PS50011"/>
    </source>
</evidence>
<keyword evidence="4 7" id="KW-0067">ATP-binding</keyword>
<feature type="region of interest" description="Disordered" evidence="8">
    <location>
        <begin position="46"/>
        <end position="69"/>
    </location>
</feature>
<reference evidence="10 11" key="1">
    <citation type="journal article" date="2013" name="Curr. Biol.">
        <title>The Genome of the Foraminiferan Reticulomyxa filosa.</title>
        <authorList>
            <person name="Glockner G."/>
            <person name="Hulsmann N."/>
            <person name="Schleicher M."/>
            <person name="Noegel A.A."/>
            <person name="Eichinger L."/>
            <person name="Gallinger C."/>
            <person name="Pawlowski J."/>
            <person name="Sierra R."/>
            <person name="Euteneuer U."/>
            <person name="Pillet L."/>
            <person name="Moustafa A."/>
            <person name="Platzer M."/>
            <person name="Groth M."/>
            <person name="Szafranski K."/>
            <person name="Schliwa M."/>
        </authorList>
    </citation>
    <scope>NUCLEOTIDE SEQUENCE [LARGE SCALE GENOMIC DNA]</scope>
</reference>
<dbReference type="GO" id="GO:0005634">
    <property type="term" value="C:nucleus"/>
    <property type="evidence" value="ECO:0007669"/>
    <property type="project" value="TreeGrafter"/>
</dbReference>
<dbReference type="InterPro" id="IPR017441">
    <property type="entry name" value="Protein_kinase_ATP_BS"/>
</dbReference>
<dbReference type="PANTHER" id="PTHR11042">
    <property type="entry name" value="EUKARYOTIC TRANSLATION INITIATION FACTOR 2-ALPHA KINASE EIF2-ALPHA KINASE -RELATED"/>
    <property type="match status" value="1"/>
</dbReference>
<dbReference type="GO" id="GO:0017148">
    <property type="term" value="P:negative regulation of translation"/>
    <property type="evidence" value="ECO:0007669"/>
    <property type="project" value="UniProtKB-KW"/>
</dbReference>
<dbReference type="InterPro" id="IPR011009">
    <property type="entry name" value="Kinase-like_dom_sf"/>
</dbReference>
<evidence type="ECO:0000256" key="1">
    <source>
        <dbReference type="ARBA" id="ARBA00022679"/>
    </source>
</evidence>
<feature type="domain" description="Protein kinase" evidence="9">
    <location>
        <begin position="112"/>
        <end position="398"/>
    </location>
</feature>
<keyword evidence="2 7" id="KW-0547">Nucleotide-binding</keyword>
<sequence>MSNVNFPKPNLEVLQKSCYIQKRSHALTSSSKRVNITASKIRAQETPIKHQQTFSRTERLHNTSNKKTPRVRRASLISDDEREEGLYGAFTISANELVQKQFSCKSYFRKHYISHGVIGNGSFGIVYKCQHKKDGEICAVKKSRKKLRSQQQKLLGLKEKQIIEKLFWKSGTSSRPFKHPHLVEYHETWVQHERLFISQEYFPHGTLKEVITFNPCFDSTQLLVIFLHIASGLRHIHEHNIVHLDLKPENIFISNTKMLKIGDFGISYDLSDPETSGNFVEGDPIYVSPELLNEDMSVDGCRNVTKAADIFSLGILLFELLCDVSAPSHGSQWHQLRNDQVNFANPVNPALAMARPRSHPQELYHLCRQMLSRQVSKRPSVNALWNKLLRFSETQDVLHFHSLRDDHLPPIPSISLPPSMDGLPPPLPKCFINGIDTHIVNIDSCSEESELNVDFCTASPSIQQQQQQQQQQKRRQLSSLSHVRAPPLLHLPQVNKCDLYTNSNNTFVINDQALLFPMDLCKPTDVAVDEMLCEWPSLEADPTWPECMRQCSGSDFRTSPYRMSMSFEAESTIKGRTCDRDRCLHMSPLEFSESSFASESGSNDPTKNSVRRCLFRDDFRMDIDDDNCDQKSDDCSESCSPIKLNFS</sequence>
<comment type="similarity">
    <text evidence="6">Belongs to the protein kinase superfamily. Ser/Thr protein kinase family. GCN2 subfamily.</text>
</comment>
<dbReference type="Proteomes" id="UP000023152">
    <property type="component" value="Unassembled WGS sequence"/>
</dbReference>
<comment type="caution">
    <text evidence="10">The sequence shown here is derived from an EMBL/GenBank/DDBJ whole genome shotgun (WGS) entry which is preliminary data.</text>
</comment>
<evidence type="ECO:0000256" key="6">
    <source>
        <dbReference type="ARBA" id="ARBA00037982"/>
    </source>
</evidence>
<organism evidence="10 11">
    <name type="scientific">Reticulomyxa filosa</name>
    <dbReference type="NCBI Taxonomy" id="46433"/>
    <lineage>
        <taxon>Eukaryota</taxon>
        <taxon>Sar</taxon>
        <taxon>Rhizaria</taxon>
        <taxon>Retaria</taxon>
        <taxon>Foraminifera</taxon>
        <taxon>Monothalamids</taxon>
        <taxon>Reticulomyxidae</taxon>
        <taxon>Reticulomyxa</taxon>
    </lineage>
</organism>
<dbReference type="PROSITE" id="PS50011">
    <property type="entry name" value="PROTEIN_KINASE_DOM"/>
    <property type="match status" value="1"/>
</dbReference>
<dbReference type="GO" id="GO:0005524">
    <property type="term" value="F:ATP binding"/>
    <property type="evidence" value="ECO:0007669"/>
    <property type="project" value="UniProtKB-UniRule"/>
</dbReference>